<evidence type="ECO:0000313" key="1">
    <source>
        <dbReference type="EMBL" id="CAI9730062.1"/>
    </source>
</evidence>
<proteinExistence type="predicted"/>
<reference evidence="1" key="1">
    <citation type="submission" date="2023-08" db="EMBL/GenBank/DDBJ databases">
        <authorList>
            <person name="Alioto T."/>
            <person name="Alioto T."/>
            <person name="Gomez Garrido J."/>
        </authorList>
    </citation>
    <scope>NUCLEOTIDE SEQUENCE</scope>
</reference>
<dbReference type="EMBL" id="OX597824">
    <property type="protein sequence ID" value="CAI9730062.1"/>
    <property type="molecule type" value="Genomic_DNA"/>
</dbReference>
<dbReference type="Proteomes" id="UP001162480">
    <property type="component" value="Chromosome 11"/>
</dbReference>
<keyword evidence="2" id="KW-1185">Reference proteome</keyword>
<dbReference type="AlphaFoldDB" id="A0AA36BAE4"/>
<gene>
    <name evidence="1" type="ORF">OCTVUL_1B018378</name>
</gene>
<organism evidence="1 2">
    <name type="scientific">Octopus vulgaris</name>
    <name type="common">Common octopus</name>
    <dbReference type="NCBI Taxonomy" id="6645"/>
    <lineage>
        <taxon>Eukaryota</taxon>
        <taxon>Metazoa</taxon>
        <taxon>Spiralia</taxon>
        <taxon>Lophotrochozoa</taxon>
        <taxon>Mollusca</taxon>
        <taxon>Cephalopoda</taxon>
        <taxon>Coleoidea</taxon>
        <taxon>Octopodiformes</taxon>
        <taxon>Octopoda</taxon>
        <taxon>Incirrata</taxon>
        <taxon>Octopodidae</taxon>
        <taxon>Octopus</taxon>
    </lineage>
</organism>
<evidence type="ECO:0000313" key="2">
    <source>
        <dbReference type="Proteomes" id="UP001162480"/>
    </source>
</evidence>
<protein>
    <submittedName>
        <fullName evidence="1">Uncharacterized protein</fullName>
    </submittedName>
</protein>
<name>A0AA36BAE4_OCTVU</name>
<sequence>MYNRHHLIIPGHQRQCEFEAELKPHDILPRSLTIPPIDPRRIKSKCIKPDDILILPRVIKGQTRTNEYRSD</sequence>
<accession>A0AA36BAE4</accession>